<evidence type="ECO:0000313" key="3">
    <source>
        <dbReference type="Proteomes" id="UP001280581"/>
    </source>
</evidence>
<name>A0AAN6LSP1_9PLEO</name>
<protein>
    <recommendedName>
        <fullName evidence="1">Gfd2/YDR514C-like C-terminal domain-containing protein</fullName>
    </recommendedName>
</protein>
<dbReference type="GO" id="GO:0003676">
    <property type="term" value="F:nucleic acid binding"/>
    <property type="evidence" value="ECO:0007669"/>
    <property type="project" value="InterPro"/>
</dbReference>
<accession>A0AAN6LSP1</accession>
<dbReference type="GO" id="GO:0005634">
    <property type="term" value="C:nucleus"/>
    <property type="evidence" value="ECO:0007669"/>
    <property type="project" value="TreeGrafter"/>
</dbReference>
<dbReference type="Gene3D" id="3.30.420.10">
    <property type="entry name" value="Ribonuclease H-like superfamily/Ribonuclease H"/>
    <property type="match status" value="1"/>
</dbReference>
<dbReference type="AlphaFoldDB" id="A0AAN6LSP1"/>
<comment type="caution">
    <text evidence="2">The sequence shown here is derived from an EMBL/GenBank/DDBJ whole genome shotgun (WGS) entry which is preliminary data.</text>
</comment>
<dbReference type="Proteomes" id="UP001280581">
    <property type="component" value="Unassembled WGS sequence"/>
</dbReference>
<dbReference type="Pfam" id="PF21762">
    <property type="entry name" value="DEDDh_C"/>
    <property type="match status" value="1"/>
</dbReference>
<dbReference type="InterPro" id="IPR036397">
    <property type="entry name" value="RNaseH_sf"/>
</dbReference>
<feature type="domain" description="Gfd2/YDR514C-like C-terminal" evidence="1">
    <location>
        <begin position="53"/>
        <end position="247"/>
    </location>
</feature>
<keyword evidence="3" id="KW-1185">Reference proteome</keyword>
<dbReference type="InterPro" id="IPR040151">
    <property type="entry name" value="Gfd2/YDR514C-like"/>
</dbReference>
<dbReference type="PANTHER" id="PTHR28083:SF1">
    <property type="entry name" value="GOOD FOR FULL DBP5 ACTIVITY PROTEIN 2"/>
    <property type="match status" value="1"/>
</dbReference>
<proteinExistence type="predicted"/>
<reference evidence="2 3" key="1">
    <citation type="submission" date="2021-02" db="EMBL/GenBank/DDBJ databases">
        <title>Genome assembly of Pseudopithomyces chartarum.</title>
        <authorList>
            <person name="Jauregui R."/>
            <person name="Singh J."/>
            <person name="Voisey C."/>
        </authorList>
    </citation>
    <scope>NUCLEOTIDE SEQUENCE [LARGE SCALE GENOMIC DNA]</scope>
    <source>
        <strain evidence="2 3">AGR01</strain>
    </source>
</reference>
<dbReference type="PANTHER" id="PTHR28083">
    <property type="entry name" value="GOOD FOR FULL DBP5 ACTIVITY PROTEIN 2"/>
    <property type="match status" value="1"/>
</dbReference>
<dbReference type="InterPro" id="IPR012337">
    <property type="entry name" value="RNaseH-like_sf"/>
</dbReference>
<dbReference type="EMBL" id="WVTA01000016">
    <property type="protein sequence ID" value="KAK3201376.1"/>
    <property type="molecule type" value="Genomic_DNA"/>
</dbReference>
<organism evidence="2 3">
    <name type="scientific">Pseudopithomyces chartarum</name>
    <dbReference type="NCBI Taxonomy" id="1892770"/>
    <lineage>
        <taxon>Eukaryota</taxon>
        <taxon>Fungi</taxon>
        <taxon>Dikarya</taxon>
        <taxon>Ascomycota</taxon>
        <taxon>Pezizomycotina</taxon>
        <taxon>Dothideomycetes</taxon>
        <taxon>Pleosporomycetidae</taxon>
        <taxon>Pleosporales</taxon>
        <taxon>Massarineae</taxon>
        <taxon>Didymosphaeriaceae</taxon>
        <taxon>Pseudopithomyces</taxon>
    </lineage>
</organism>
<sequence length="325" mass="36031">MNNTMNTTVFADTIDGVREYLNTIPRETDKLRVILGLVKAEHAPKLVGSIIVNSIDTEHYERNQSILMEIGINAFDAKSLRQHANSPGANGENLLKEIYYYHFRIKQHAQYINKKFCPGDPDSNRFGNTRFTTLEEAKDMLTSSFVWDVDTKDPQGDKCPVILLGHDIRMDTNSLANSTGFDLFSTGTVVATIDTQQMAREMGINNPSGNPKDKIALRDLVKQFDIPYRNPHTAGNDAAYTTISAIYMALYGRTLPASTKSVLESINEVESASRKEVASIGVAKYCARTKLSTDGVENTSGEISVTTFGEPKVLAVTERILNPKR</sequence>
<evidence type="ECO:0000259" key="1">
    <source>
        <dbReference type="Pfam" id="PF21762"/>
    </source>
</evidence>
<evidence type="ECO:0000313" key="2">
    <source>
        <dbReference type="EMBL" id="KAK3201376.1"/>
    </source>
</evidence>
<dbReference type="InterPro" id="IPR048519">
    <property type="entry name" value="Gfd2/YDR514C-like_C"/>
</dbReference>
<gene>
    <name evidence="2" type="ORF">GRF29_185g710583</name>
</gene>
<dbReference type="SUPFAM" id="SSF53098">
    <property type="entry name" value="Ribonuclease H-like"/>
    <property type="match status" value="1"/>
</dbReference>